<feature type="domain" description="GGDEF" evidence="9">
    <location>
        <begin position="728"/>
        <end position="863"/>
    </location>
</feature>
<dbReference type="SUPFAM" id="SSF55073">
    <property type="entry name" value="Nucleotide cyclase"/>
    <property type="match status" value="1"/>
</dbReference>
<feature type="transmembrane region" description="Helical" evidence="6">
    <location>
        <begin position="64"/>
        <end position="82"/>
    </location>
</feature>
<feature type="domain" description="PAC" evidence="8">
    <location>
        <begin position="515"/>
        <end position="566"/>
    </location>
</feature>
<dbReference type="Pfam" id="PF05231">
    <property type="entry name" value="MASE1"/>
    <property type="match status" value="1"/>
</dbReference>
<evidence type="ECO:0000313" key="11">
    <source>
        <dbReference type="Proteomes" id="UP001138997"/>
    </source>
</evidence>
<dbReference type="CDD" id="cd01949">
    <property type="entry name" value="GGDEF"/>
    <property type="match status" value="1"/>
</dbReference>
<keyword evidence="5 6" id="KW-0472">Membrane</keyword>
<evidence type="ECO:0000313" key="10">
    <source>
        <dbReference type="EMBL" id="MCD5312161.1"/>
    </source>
</evidence>
<proteinExistence type="predicted"/>
<dbReference type="SMART" id="SM00267">
    <property type="entry name" value="GGDEF"/>
    <property type="match status" value="1"/>
</dbReference>
<sequence length="863" mass="93018">MTGRLGAARRELAHFVLCLVLAVALGQLALRLLRDPNLHTSVWWPLAGAGIAVLARLNPRSWPAALGGISLGYLVSVLEYGYDPGAAIGIFVAANIELLAASAVLRKLFPTGVRLNSPRHAFLFTVSVLAGVSFGAFLYSFSQYLASEGTFGSLWSAYFRTHALGILLVSPLFLVARTGLRDARRERRLNLEWLAQILTLVAISLLVFALDQHLIVPIVCALPLLWGGLRLGPVRSMVSLQALGLITTVCTLRGLGPFGDEAGWQRAWSIQVFLVVLTLMLLFIVLVAQARDAALQASEERAAALAKAEEITGTGSGVLNVLTGEVTWSPGMYRQLGLDPATVAPAAKRFFSAIHPQDQARVVDSISRMSQTGQTREPLEYRLIRPDGSQRLVQGRTEAERNEDGQVVRLHSTIYDITGQRAAELARSKADSELHAILGAITETGIVGTDASTGLVTRFNAGAEKLLGYRAAEVIGTLQSSAFHTERTREAARARGENDDAMQVFLDETASLGAFTEQITALRKDGSEFPAQLSLTPYTGPDGSREYIGVIIDLSEAMQARVDLRESETKFRLAFDGAPLAMAILGLQAADPGVILQVNPAMCAFAQRSEAQLLQTHLIDLMEEPHATRARHNLALLAGGQLDHVSVDRQFRRAGEGELWGRLSTAAVHPADDRPPYLILMIEDITDRRELTERLRHEAAHDPLTGLPNRSQLRERLDRALAAKARIGNVAVLYIDLDGFKAVNDSQGHSAGDELLIQVADRIAACVRSSDVVARLGGDEFAVLCPGVPDQDTALAIGRSIIATLAEEFELSSAYARIGASVGVALSGADEEGSTASALLEAADGAMYRAKRDGKGRVRVSQR</sequence>
<evidence type="ECO:0000256" key="2">
    <source>
        <dbReference type="ARBA" id="ARBA00022475"/>
    </source>
</evidence>
<feature type="transmembrane region" description="Helical" evidence="6">
    <location>
        <begin position="12"/>
        <end position="30"/>
    </location>
</feature>
<dbReference type="Gene3D" id="3.30.450.20">
    <property type="entry name" value="PAS domain"/>
    <property type="match status" value="3"/>
</dbReference>
<dbReference type="NCBIfam" id="TIGR00229">
    <property type="entry name" value="sensory_box"/>
    <property type="match status" value="2"/>
</dbReference>
<evidence type="ECO:0000256" key="3">
    <source>
        <dbReference type="ARBA" id="ARBA00022692"/>
    </source>
</evidence>
<evidence type="ECO:0000259" key="7">
    <source>
        <dbReference type="PROSITE" id="PS50112"/>
    </source>
</evidence>
<evidence type="ECO:0000256" key="5">
    <source>
        <dbReference type="ARBA" id="ARBA00023136"/>
    </source>
</evidence>
<dbReference type="InterPro" id="IPR043128">
    <property type="entry name" value="Rev_trsase/Diguanyl_cyclase"/>
</dbReference>
<dbReference type="InterPro" id="IPR052155">
    <property type="entry name" value="Biofilm_reg_signaling"/>
</dbReference>
<dbReference type="PROSITE" id="PS50113">
    <property type="entry name" value="PAC"/>
    <property type="match status" value="3"/>
</dbReference>
<dbReference type="Pfam" id="PF08447">
    <property type="entry name" value="PAS_3"/>
    <property type="match status" value="1"/>
</dbReference>
<dbReference type="Gene3D" id="3.30.70.270">
    <property type="match status" value="1"/>
</dbReference>
<reference evidence="10" key="1">
    <citation type="submission" date="2021-11" db="EMBL/GenBank/DDBJ databases">
        <title>Streptomyces corallinus and Kineosporia corallina sp. nov., two new coral-derived marine actinobacteria.</title>
        <authorList>
            <person name="Buangrab K."/>
            <person name="Sutthacheep M."/>
            <person name="Yeemin T."/>
            <person name="Harunari E."/>
            <person name="Igarashi Y."/>
            <person name="Sripreechasak P."/>
            <person name="Kanchanasin P."/>
            <person name="Tanasupawat S."/>
            <person name="Phongsopitanun W."/>
        </authorList>
    </citation>
    <scope>NUCLEOTIDE SEQUENCE</scope>
    <source>
        <strain evidence="10">JCM 31032</strain>
    </source>
</reference>
<evidence type="ECO:0000259" key="8">
    <source>
        <dbReference type="PROSITE" id="PS50113"/>
    </source>
</evidence>
<evidence type="ECO:0000256" key="4">
    <source>
        <dbReference type="ARBA" id="ARBA00022989"/>
    </source>
</evidence>
<gene>
    <name evidence="10" type="ORF">LR394_14725</name>
</gene>
<dbReference type="InterPro" id="IPR013655">
    <property type="entry name" value="PAS_fold_3"/>
</dbReference>
<feature type="domain" description="PAC" evidence="8">
    <location>
        <begin position="377"/>
        <end position="429"/>
    </location>
</feature>
<keyword evidence="4 6" id="KW-1133">Transmembrane helix</keyword>
<dbReference type="NCBIfam" id="TIGR00254">
    <property type="entry name" value="GGDEF"/>
    <property type="match status" value="1"/>
</dbReference>
<feature type="transmembrane region" description="Helical" evidence="6">
    <location>
        <begin position="42"/>
        <end position="57"/>
    </location>
</feature>
<dbReference type="PROSITE" id="PS50112">
    <property type="entry name" value="PAS"/>
    <property type="match status" value="1"/>
</dbReference>
<dbReference type="PANTHER" id="PTHR44757:SF2">
    <property type="entry name" value="BIOFILM ARCHITECTURE MAINTENANCE PROTEIN MBAA"/>
    <property type="match status" value="1"/>
</dbReference>
<dbReference type="EMBL" id="JAJOMB010000007">
    <property type="protein sequence ID" value="MCD5312161.1"/>
    <property type="molecule type" value="Genomic_DNA"/>
</dbReference>
<dbReference type="Pfam" id="PF13426">
    <property type="entry name" value="PAS_9"/>
    <property type="match status" value="2"/>
</dbReference>
<name>A0A9X1SU79_9ACTN</name>
<dbReference type="Gene3D" id="2.10.70.100">
    <property type="match status" value="1"/>
</dbReference>
<feature type="domain" description="PAS" evidence="7">
    <location>
        <begin position="430"/>
        <end position="476"/>
    </location>
</feature>
<evidence type="ECO:0000259" key="9">
    <source>
        <dbReference type="PROSITE" id="PS50887"/>
    </source>
</evidence>
<dbReference type="FunFam" id="3.30.70.270:FF:000001">
    <property type="entry name" value="Diguanylate cyclase domain protein"/>
    <property type="match status" value="1"/>
</dbReference>
<dbReference type="GO" id="GO:0005886">
    <property type="term" value="C:plasma membrane"/>
    <property type="evidence" value="ECO:0007669"/>
    <property type="project" value="UniProtKB-SubCell"/>
</dbReference>
<dbReference type="AlphaFoldDB" id="A0A9X1SU79"/>
<dbReference type="InterPro" id="IPR029787">
    <property type="entry name" value="Nucleotide_cyclase"/>
</dbReference>
<keyword evidence="11" id="KW-1185">Reference proteome</keyword>
<dbReference type="InterPro" id="IPR000700">
    <property type="entry name" value="PAS-assoc_C"/>
</dbReference>
<comment type="subcellular location">
    <subcellularLocation>
        <location evidence="1">Cell membrane</location>
        <topology evidence="1">Multi-pass membrane protein</topology>
    </subcellularLocation>
</comment>
<dbReference type="EC" id="2.7.7.65" evidence="10"/>
<dbReference type="SMART" id="SM00091">
    <property type="entry name" value="PAS"/>
    <property type="match status" value="3"/>
</dbReference>
<dbReference type="GO" id="GO:0052621">
    <property type="term" value="F:diguanylate cyclase activity"/>
    <property type="evidence" value="ECO:0007669"/>
    <property type="project" value="UniProtKB-EC"/>
</dbReference>
<dbReference type="PROSITE" id="PS50887">
    <property type="entry name" value="GGDEF"/>
    <property type="match status" value="1"/>
</dbReference>
<dbReference type="InterPro" id="IPR007895">
    <property type="entry name" value="MASE1"/>
</dbReference>
<dbReference type="InterPro" id="IPR035965">
    <property type="entry name" value="PAS-like_dom_sf"/>
</dbReference>
<dbReference type="InterPro" id="IPR001610">
    <property type="entry name" value="PAC"/>
</dbReference>
<accession>A0A9X1SU79</accession>
<feature type="transmembrane region" description="Helical" evidence="6">
    <location>
        <begin position="268"/>
        <end position="288"/>
    </location>
</feature>
<dbReference type="Pfam" id="PF00990">
    <property type="entry name" value="GGDEF"/>
    <property type="match status" value="1"/>
</dbReference>
<dbReference type="SMART" id="SM00086">
    <property type="entry name" value="PAC"/>
    <property type="match status" value="3"/>
</dbReference>
<dbReference type="CDD" id="cd00130">
    <property type="entry name" value="PAS"/>
    <property type="match status" value="3"/>
</dbReference>
<feature type="domain" description="PAC" evidence="8">
    <location>
        <begin position="645"/>
        <end position="697"/>
    </location>
</feature>
<dbReference type="Proteomes" id="UP001138997">
    <property type="component" value="Unassembled WGS sequence"/>
</dbReference>
<dbReference type="InterPro" id="IPR000160">
    <property type="entry name" value="GGDEF_dom"/>
</dbReference>
<organism evidence="10 11">
    <name type="scientific">Kineosporia babensis</name>
    <dbReference type="NCBI Taxonomy" id="499548"/>
    <lineage>
        <taxon>Bacteria</taxon>
        <taxon>Bacillati</taxon>
        <taxon>Actinomycetota</taxon>
        <taxon>Actinomycetes</taxon>
        <taxon>Kineosporiales</taxon>
        <taxon>Kineosporiaceae</taxon>
        <taxon>Kineosporia</taxon>
    </lineage>
</organism>
<evidence type="ECO:0000256" key="6">
    <source>
        <dbReference type="SAM" id="Phobius"/>
    </source>
</evidence>
<keyword evidence="2" id="KW-1003">Cell membrane</keyword>
<dbReference type="InterPro" id="IPR000014">
    <property type="entry name" value="PAS"/>
</dbReference>
<feature type="transmembrane region" description="Helical" evidence="6">
    <location>
        <begin position="88"/>
        <end position="109"/>
    </location>
</feature>
<keyword evidence="10" id="KW-0548">Nucleotidyltransferase</keyword>
<evidence type="ECO:0000256" key="1">
    <source>
        <dbReference type="ARBA" id="ARBA00004651"/>
    </source>
</evidence>
<keyword evidence="3 6" id="KW-0812">Transmembrane</keyword>
<feature type="transmembrane region" description="Helical" evidence="6">
    <location>
        <begin position="197"/>
        <end position="226"/>
    </location>
</feature>
<feature type="transmembrane region" description="Helical" evidence="6">
    <location>
        <begin position="238"/>
        <end position="256"/>
    </location>
</feature>
<feature type="transmembrane region" description="Helical" evidence="6">
    <location>
        <begin position="157"/>
        <end position="176"/>
    </location>
</feature>
<keyword evidence="10" id="KW-0808">Transferase</keyword>
<dbReference type="SUPFAM" id="SSF55785">
    <property type="entry name" value="PYP-like sensor domain (PAS domain)"/>
    <property type="match status" value="3"/>
</dbReference>
<comment type="caution">
    <text evidence="10">The sequence shown here is derived from an EMBL/GenBank/DDBJ whole genome shotgun (WGS) entry which is preliminary data.</text>
</comment>
<dbReference type="RefSeq" id="WP_231442093.1">
    <property type="nucleotide sequence ID" value="NZ_JAJOMB010000007.1"/>
</dbReference>
<feature type="transmembrane region" description="Helical" evidence="6">
    <location>
        <begin position="121"/>
        <end position="145"/>
    </location>
</feature>
<dbReference type="PANTHER" id="PTHR44757">
    <property type="entry name" value="DIGUANYLATE CYCLASE DGCP"/>
    <property type="match status" value="1"/>
</dbReference>
<protein>
    <submittedName>
        <fullName evidence="10">Diguanylate cyclase</fullName>
        <ecNumber evidence="10">2.7.7.65</ecNumber>
    </submittedName>
</protein>